<feature type="transmembrane region" description="Helical" evidence="1">
    <location>
        <begin position="18"/>
        <end position="38"/>
    </location>
</feature>
<evidence type="ECO:0000313" key="2">
    <source>
        <dbReference type="EMBL" id="MFD2027304.1"/>
    </source>
</evidence>
<dbReference type="RefSeq" id="WP_377199054.1">
    <property type="nucleotide sequence ID" value="NZ_JBHUHF010000001.1"/>
</dbReference>
<keyword evidence="3" id="KW-1185">Reference proteome</keyword>
<keyword evidence="1" id="KW-0812">Transmembrane</keyword>
<accession>A0ABW4VAN0</accession>
<gene>
    <name evidence="2" type="ORF">ACFSL2_17460</name>
</gene>
<comment type="caution">
    <text evidence="2">The sequence shown here is derived from an EMBL/GenBank/DDBJ whole genome shotgun (WGS) entry which is preliminary data.</text>
</comment>
<proteinExistence type="predicted"/>
<dbReference type="EMBL" id="JBHUHF010000001">
    <property type="protein sequence ID" value="MFD2027304.1"/>
    <property type="molecule type" value="Genomic_DNA"/>
</dbReference>
<feature type="transmembrane region" description="Helical" evidence="1">
    <location>
        <begin position="196"/>
        <end position="213"/>
    </location>
</feature>
<protein>
    <submittedName>
        <fullName evidence="2">Uncharacterized protein</fullName>
    </submittedName>
</protein>
<keyword evidence="1" id="KW-1133">Transmembrane helix</keyword>
<reference evidence="3" key="1">
    <citation type="journal article" date="2019" name="Int. J. Syst. Evol. Microbiol.">
        <title>The Global Catalogue of Microorganisms (GCM) 10K type strain sequencing project: providing services to taxonomists for standard genome sequencing and annotation.</title>
        <authorList>
            <consortium name="The Broad Institute Genomics Platform"/>
            <consortium name="The Broad Institute Genome Sequencing Center for Infectious Disease"/>
            <person name="Wu L."/>
            <person name="Ma J."/>
        </authorList>
    </citation>
    <scope>NUCLEOTIDE SEQUENCE [LARGE SCALE GENOMIC DNA]</scope>
    <source>
        <strain evidence="3">CCM 7043</strain>
    </source>
</reference>
<sequence length="221" mass="22993">MAYQGERREPLTGLASPAADAVAITALPVTVLFAVVMLRRFAVRAAPAAAVVVLGAVLVLSAPEPASAHDPGQGKDVGPATITAEVSGRQITMSTAVAEHCDDLVPRGLVARRTGEEVTADLRQTGDGFDFEGTLEVPSTGRWFTDAELTHDGTLVEAWLPAIAGGELPRTTQVKALYEPAGTGDRVPRRRVVSGGPIYGLGAAVVVVALRAVQRPVTMIP</sequence>
<keyword evidence="1" id="KW-0472">Membrane</keyword>
<organism evidence="2 3">
    <name type="scientific">Promicromonospora aerolata</name>
    <dbReference type="NCBI Taxonomy" id="195749"/>
    <lineage>
        <taxon>Bacteria</taxon>
        <taxon>Bacillati</taxon>
        <taxon>Actinomycetota</taxon>
        <taxon>Actinomycetes</taxon>
        <taxon>Micrococcales</taxon>
        <taxon>Promicromonosporaceae</taxon>
        <taxon>Promicromonospora</taxon>
    </lineage>
</organism>
<evidence type="ECO:0000313" key="3">
    <source>
        <dbReference type="Proteomes" id="UP001597338"/>
    </source>
</evidence>
<dbReference type="Proteomes" id="UP001597338">
    <property type="component" value="Unassembled WGS sequence"/>
</dbReference>
<evidence type="ECO:0000256" key="1">
    <source>
        <dbReference type="SAM" id="Phobius"/>
    </source>
</evidence>
<name>A0ABW4VAN0_9MICO</name>